<proteinExistence type="predicted"/>
<dbReference type="InterPro" id="IPR011044">
    <property type="entry name" value="Quino_amine_DH_bsu"/>
</dbReference>
<dbReference type="FunFam" id="1.10.510.10:FF:000021">
    <property type="entry name" value="Serine/threonine protein kinase"/>
    <property type="match status" value="1"/>
</dbReference>
<dbReference type="PROSITE" id="PS00107">
    <property type="entry name" value="PROTEIN_KINASE_ATP"/>
    <property type="match status" value="1"/>
</dbReference>
<dbReference type="InterPro" id="IPR028994">
    <property type="entry name" value="Integrin_alpha_N"/>
</dbReference>
<evidence type="ECO:0000256" key="5">
    <source>
        <dbReference type="ARBA" id="ARBA00022777"/>
    </source>
</evidence>
<evidence type="ECO:0000256" key="6">
    <source>
        <dbReference type="ARBA" id="ARBA00022840"/>
    </source>
</evidence>
<evidence type="ECO:0000313" key="9">
    <source>
        <dbReference type="EMBL" id="BBM85054.1"/>
    </source>
</evidence>
<dbReference type="CDD" id="cd14014">
    <property type="entry name" value="STKc_PknB_like"/>
    <property type="match status" value="1"/>
</dbReference>
<evidence type="ECO:0000256" key="3">
    <source>
        <dbReference type="ARBA" id="ARBA00022679"/>
    </source>
</evidence>
<dbReference type="Gene3D" id="1.25.40.10">
    <property type="entry name" value="Tetratricopeptide repeat domain"/>
    <property type="match status" value="1"/>
</dbReference>
<name>A0A5S9F510_UABAM</name>
<keyword evidence="4 7" id="KW-0547">Nucleotide-binding</keyword>
<evidence type="ECO:0000256" key="1">
    <source>
        <dbReference type="ARBA" id="ARBA00012513"/>
    </source>
</evidence>
<evidence type="ECO:0000256" key="4">
    <source>
        <dbReference type="ARBA" id="ARBA00022741"/>
    </source>
</evidence>
<sequence length="1627" mass="186044">MTPQEKQFLEKALVANLIDQQQAQHAIRLQQQTEQQGKNASIAQCLQHLKYLSANQIQHLQQSTGVGEHAMTQQFPQTKEAKFGRYTIISELGRGGMGKVYKAYDPNLDRVVALKMLLTDQDQHAIDRFMREAQATAKLKHANIITLYDIGIEDSQPYFTMEFIEGDSLEQMAKKSTMSNHQIAILMATVADAVHYANKQGIIHRDLKPDNIMMKDNTPIVMDFGIAKLDKAQKKLSKTGMIVGTLQYMAPEQAAGKNRAVDQRSDVYSLGAILYRLLTGHKMFPAGSQIYILNQILNHDPVPPSKHKKIIARDLENICLKAVEKKQSDRYQSAKELSEDLRAFGAGETVKASPTTWQRKLWRKCKRYRAHIAVAIIALIVTNLYFSSLSGSVTISPRNEHGEFISPKAILINGKKIAQTQLKNHYIAPGNYNITLKFNDYQDVACENVAITAGDDNTQIIDVKPKKGEISLTSSLSEVKASFVHDKNQKETTFAVPAQEKLATGNYTVTFSKLNHFSYKHHLTVDNKKKTINSDLRPMILWRKEINYNVVSNGMTLAHLGDSLELIVSDRGGKINSYGYPNFFPKWEIPLKLDIATPRQKITTHDFNKDGIMDLIVANYAQFMVFDGKTKQQIFRWYPFWDHKFIIADANDDAYEDIVLLTRYHGIRIFYSHQGSFDSQKRFSHINTSVSGLSHPLLLNKSTVLCASANTVLHVDLQKRKVRSIYTHGSDILDIKIAKTTKQKLLLLYDSQKLISLDLDTLRTKETIHEFPTPHRINEMSMIDIDNDGNEEVLFQRDQLYCVDIHNKKIKWQLNTQNDFFEGSPVFVSDLDHDGKLEVVTWTRQQTAGQKSTNTIFVVDHQGNEQQKAVIDDEIVSMVFVDTNQDHRLEVLFLAGSAIHCLEYYPANTSPQVSTFSRNLPAMAIPPVAADLNGDKIKELIIIDELGYLHCLDGSNKQSLWKTDRSLNVMRATTADFDGNGEVEVFAVGKKNIALLSKDGEAIWKSPIVIDIVNSPIAVDVDGDHYKEIICYKRAPARVHCIDIKERKVRWQAAKKQGLQVIHGTAQAQDVNNDGTQEIFILSGYQVHCLDGPSGRVRWSQPVPNIGEGGQIVSCRVRGKTLIFAGQVAGFISCFDALSGKKHWHKNVLSGDIRTVVLHQISGRQCIAFTTANDEVFCLDAFSGEIVWQRKITPRYYLENVQQPRTYAQIIALNVDVNADGVNDLVTTCSTHTFYTLSGIDGSWLGDTNAFTKVERLPRILDLDGDHKQDMLFVDRHLQIFSMNDIEKYFSHLLHVPQQFTTLDQDSEALYLHYLDNLVKHRKYSLLQKQLPAVKNKLRNTKRIDFYNAILMISEQKVGQKLPLLPQSSAENTMLRIVTLVNAKQFKQALRETEFSMRKSIIDFDMQRQKYQHLFAKELAHQYLQNLSKIAKKINCTSILQTLAYHEQQFLYKNVSYNQLLELTMRYADPRSNFYKHMHKKFVENINREYTHFYTAIYTRHISREVLDYAIDLLPNNYEFRWKRAQMHLYHMHYEKAAQDLSIAIRIQPQQKQAKLLRIIAHIGLMLQGKHSQQQIQKEIQKISPQQLSPQENVLLQAIYQVLNRQAVRINNRELQEIFRNLQYFAF</sequence>
<keyword evidence="6 7" id="KW-0067">ATP-binding</keyword>
<dbReference type="InterPro" id="IPR017441">
    <property type="entry name" value="Protein_kinase_ATP_BS"/>
</dbReference>
<dbReference type="Proteomes" id="UP000326354">
    <property type="component" value="Chromosome"/>
</dbReference>
<dbReference type="InterPro" id="IPR011009">
    <property type="entry name" value="Kinase-like_dom_sf"/>
</dbReference>
<feature type="domain" description="Protein kinase" evidence="8">
    <location>
        <begin position="86"/>
        <end position="344"/>
    </location>
</feature>
<gene>
    <name evidence="9" type="ORF">UABAM_03417</name>
</gene>
<dbReference type="OrthoDB" id="232171at2"/>
<keyword evidence="3" id="KW-0808">Transferase</keyword>
<evidence type="ECO:0000256" key="7">
    <source>
        <dbReference type="PROSITE-ProRule" id="PRU10141"/>
    </source>
</evidence>
<organism evidence="9 10">
    <name type="scientific">Uabimicrobium amorphum</name>
    <dbReference type="NCBI Taxonomy" id="2596890"/>
    <lineage>
        <taxon>Bacteria</taxon>
        <taxon>Pseudomonadati</taxon>
        <taxon>Planctomycetota</taxon>
        <taxon>Candidatus Uabimicrobiia</taxon>
        <taxon>Candidatus Uabimicrobiales</taxon>
        <taxon>Candidatus Uabimicrobiaceae</taxon>
        <taxon>Candidatus Uabimicrobium</taxon>
    </lineage>
</organism>
<dbReference type="EC" id="2.7.11.1" evidence="1"/>
<dbReference type="GO" id="GO:0004674">
    <property type="term" value="F:protein serine/threonine kinase activity"/>
    <property type="evidence" value="ECO:0007669"/>
    <property type="project" value="UniProtKB-KW"/>
</dbReference>
<dbReference type="SUPFAM" id="SSF50969">
    <property type="entry name" value="YVTN repeat-like/Quinoprotein amine dehydrogenase"/>
    <property type="match status" value="1"/>
</dbReference>
<dbReference type="Pfam" id="PF00069">
    <property type="entry name" value="Pkinase"/>
    <property type="match status" value="1"/>
</dbReference>
<dbReference type="InterPro" id="IPR015943">
    <property type="entry name" value="WD40/YVTN_repeat-like_dom_sf"/>
</dbReference>
<dbReference type="PROSITE" id="PS00108">
    <property type="entry name" value="PROTEIN_KINASE_ST"/>
    <property type="match status" value="1"/>
</dbReference>
<keyword evidence="2" id="KW-0723">Serine/threonine-protein kinase</keyword>
<evidence type="ECO:0000256" key="2">
    <source>
        <dbReference type="ARBA" id="ARBA00022527"/>
    </source>
</evidence>
<dbReference type="EMBL" id="AP019860">
    <property type="protein sequence ID" value="BBM85054.1"/>
    <property type="molecule type" value="Genomic_DNA"/>
</dbReference>
<dbReference type="InterPro" id="IPR002372">
    <property type="entry name" value="PQQ_rpt_dom"/>
</dbReference>
<dbReference type="SUPFAM" id="SSF48452">
    <property type="entry name" value="TPR-like"/>
    <property type="match status" value="1"/>
</dbReference>
<keyword evidence="10" id="KW-1185">Reference proteome</keyword>
<accession>A0A5S9F510</accession>
<dbReference type="RefSeq" id="WP_151969174.1">
    <property type="nucleotide sequence ID" value="NZ_AP019860.1"/>
</dbReference>
<evidence type="ECO:0000259" key="8">
    <source>
        <dbReference type="PROSITE" id="PS50011"/>
    </source>
</evidence>
<evidence type="ECO:0000313" key="10">
    <source>
        <dbReference type="Proteomes" id="UP000326354"/>
    </source>
</evidence>
<dbReference type="GO" id="GO:0005524">
    <property type="term" value="F:ATP binding"/>
    <property type="evidence" value="ECO:0007669"/>
    <property type="project" value="UniProtKB-UniRule"/>
</dbReference>
<feature type="binding site" evidence="7">
    <location>
        <position position="115"/>
    </location>
    <ligand>
        <name>ATP</name>
        <dbReference type="ChEBI" id="CHEBI:30616"/>
    </ligand>
</feature>
<protein>
    <recommendedName>
        <fullName evidence="1">non-specific serine/threonine protein kinase</fullName>
        <ecNumber evidence="1">2.7.11.1</ecNumber>
    </recommendedName>
</protein>
<dbReference type="PANTHER" id="PTHR43289">
    <property type="entry name" value="MITOGEN-ACTIVATED PROTEIN KINASE KINASE KINASE 20-RELATED"/>
    <property type="match status" value="1"/>
</dbReference>
<dbReference type="Gene3D" id="3.30.200.20">
    <property type="entry name" value="Phosphorylase Kinase, domain 1"/>
    <property type="match status" value="1"/>
</dbReference>
<dbReference type="InterPro" id="IPR008271">
    <property type="entry name" value="Ser/Thr_kinase_AS"/>
</dbReference>
<reference evidence="9 10" key="1">
    <citation type="submission" date="2019-08" db="EMBL/GenBank/DDBJ databases">
        <title>Complete genome sequence of Candidatus Uab amorphum.</title>
        <authorList>
            <person name="Shiratori T."/>
            <person name="Suzuki S."/>
            <person name="Kakizawa Y."/>
            <person name="Ishida K."/>
        </authorList>
    </citation>
    <scope>NUCLEOTIDE SEQUENCE [LARGE SCALE GENOMIC DNA]</scope>
    <source>
        <strain evidence="9 10">SRT547</strain>
    </source>
</reference>
<keyword evidence="5 9" id="KW-0418">Kinase</keyword>
<dbReference type="KEGG" id="uam:UABAM_03417"/>
<dbReference type="PROSITE" id="PS50011">
    <property type="entry name" value="PROTEIN_KINASE_DOM"/>
    <property type="match status" value="1"/>
</dbReference>
<dbReference type="SUPFAM" id="SSF69318">
    <property type="entry name" value="Integrin alpha N-terminal domain"/>
    <property type="match status" value="2"/>
</dbReference>
<dbReference type="PANTHER" id="PTHR43289:SF6">
    <property type="entry name" value="SERINE_THREONINE-PROTEIN KINASE NEKL-3"/>
    <property type="match status" value="1"/>
</dbReference>
<dbReference type="Pfam" id="PF13360">
    <property type="entry name" value="PQQ_2"/>
    <property type="match status" value="1"/>
</dbReference>
<dbReference type="InterPro" id="IPR011990">
    <property type="entry name" value="TPR-like_helical_dom_sf"/>
</dbReference>
<dbReference type="SUPFAM" id="SSF56112">
    <property type="entry name" value="Protein kinase-like (PK-like)"/>
    <property type="match status" value="1"/>
</dbReference>
<dbReference type="InterPro" id="IPR000719">
    <property type="entry name" value="Prot_kinase_dom"/>
</dbReference>
<dbReference type="Gene3D" id="2.130.10.10">
    <property type="entry name" value="YVTN repeat-like/Quinoprotein amine dehydrogenase"/>
    <property type="match status" value="1"/>
</dbReference>
<dbReference type="Gene3D" id="1.10.510.10">
    <property type="entry name" value="Transferase(Phosphotransferase) domain 1"/>
    <property type="match status" value="1"/>
</dbReference>
<dbReference type="SMART" id="SM00220">
    <property type="entry name" value="S_TKc"/>
    <property type="match status" value="1"/>
</dbReference>